<dbReference type="Proteomes" id="UP001634394">
    <property type="component" value="Unassembled WGS sequence"/>
</dbReference>
<dbReference type="EMBL" id="JBJQND010000011">
    <property type="protein sequence ID" value="KAL3860974.1"/>
    <property type="molecule type" value="Genomic_DNA"/>
</dbReference>
<evidence type="ECO:0000259" key="2">
    <source>
        <dbReference type="PROSITE" id="PS51465"/>
    </source>
</evidence>
<organism evidence="3 4">
    <name type="scientific">Sinanodonta woodiana</name>
    <name type="common">Chinese pond mussel</name>
    <name type="synonym">Anodonta woodiana</name>
    <dbReference type="NCBI Taxonomy" id="1069815"/>
    <lineage>
        <taxon>Eukaryota</taxon>
        <taxon>Metazoa</taxon>
        <taxon>Spiralia</taxon>
        <taxon>Lophotrochozoa</taxon>
        <taxon>Mollusca</taxon>
        <taxon>Bivalvia</taxon>
        <taxon>Autobranchia</taxon>
        <taxon>Heteroconchia</taxon>
        <taxon>Palaeoheterodonta</taxon>
        <taxon>Unionida</taxon>
        <taxon>Unionoidea</taxon>
        <taxon>Unionidae</taxon>
        <taxon>Unioninae</taxon>
        <taxon>Sinanodonta</taxon>
    </lineage>
</organism>
<dbReference type="SMART" id="SM00280">
    <property type="entry name" value="KAZAL"/>
    <property type="match status" value="1"/>
</dbReference>
<dbReference type="FunFam" id="3.30.60.30:FF:000024">
    <property type="entry name" value="Transmembrane agrin"/>
    <property type="match status" value="1"/>
</dbReference>
<dbReference type="PROSITE" id="PS51465">
    <property type="entry name" value="KAZAL_2"/>
    <property type="match status" value="1"/>
</dbReference>
<evidence type="ECO:0000256" key="1">
    <source>
        <dbReference type="ARBA" id="ARBA00023157"/>
    </source>
</evidence>
<dbReference type="InterPro" id="IPR050653">
    <property type="entry name" value="Prot_Inhib_GrowthFact_Antg"/>
</dbReference>
<dbReference type="PANTHER" id="PTHR10913:SF78">
    <property type="entry name" value="AGRIN"/>
    <property type="match status" value="1"/>
</dbReference>
<dbReference type="CDD" id="cd00104">
    <property type="entry name" value="KAZAL_FS"/>
    <property type="match status" value="1"/>
</dbReference>
<evidence type="ECO:0000313" key="3">
    <source>
        <dbReference type="EMBL" id="KAL3860974.1"/>
    </source>
</evidence>
<evidence type="ECO:0000313" key="4">
    <source>
        <dbReference type="Proteomes" id="UP001634394"/>
    </source>
</evidence>
<proteinExistence type="predicted"/>
<comment type="caution">
    <text evidence="3">The sequence shown here is derived from an EMBL/GenBank/DDBJ whole genome shotgun (WGS) entry which is preliminary data.</text>
</comment>
<dbReference type="SUPFAM" id="SSF100895">
    <property type="entry name" value="Kazal-type serine protease inhibitors"/>
    <property type="match status" value="1"/>
</dbReference>
<dbReference type="InterPro" id="IPR002350">
    <property type="entry name" value="Kazal_dom"/>
</dbReference>
<keyword evidence="1" id="KW-1015">Disulfide bond</keyword>
<dbReference type="Gene3D" id="3.30.60.30">
    <property type="match status" value="1"/>
</dbReference>
<gene>
    <name evidence="3" type="ORF">ACJMK2_007068</name>
</gene>
<dbReference type="AlphaFoldDB" id="A0ABD3VHB6"/>
<feature type="domain" description="Kazal-like" evidence="2">
    <location>
        <begin position="25"/>
        <end position="70"/>
    </location>
</feature>
<protein>
    <recommendedName>
        <fullName evidence="2">Kazal-like domain-containing protein</fullName>
    </recommendedName>
</protein>
<dbReference type="Pfam" id="PF07648">
    <property type="entry name" value="Kazal_2"/>
    <property type="match status" value="1"/>
</dbReference>
<feature type="non-terminal residue" evidence="3">
    <location>
        <position position="70"/>
    </location>
</feature>
<sequence>PCLGYFCAFGAQCVVNTTDNSPHCKCQEICSDTFSPVCGSDEVTYDSECLLKKTSCYEQRRIRVHHTGQC</sequence>
<name>A0ABD3VHB6_SINWO</name>
<reference evidence="3 4" key="1">
    <citation type="submission" date="2024-11" db="EMBL/GenBank/DDBJ databases">
        <title>Chromosome-level genome assembly of the freshwater bivalve Anodonta woodiana.</title>
        <authorList>
            <person name="Chen X."/>
        </authorList>
    </citation>
    <scope>NUCLEOTIDE SEQUENCE [LARGE SCALE GENOMIC DNA]</scope>
    <source>
        <strain evidence="3">MN2024</strain>
        <tissue evidence="3">Gills</tissue>
    </source>
</reference>
<feature type="non-terminal residue" evidence="3">
    <location>
        <position position="1"/>
    </location>
</feature>
<dbReference type="PANTHER" id="PTHR10913">
    <property type="entry name" value="FOLLISTATIN-RELATED"/>
    <property type="match status" value="1"/>
</dbReference>
<dbReference type="InterPro" id="IPR036058">
    <property type="entry name" value="Kazal_dom_sf"/>
</dbReference>
<keyword evidence="4" id="KW-1185">Reference proteome</keyword>
<accession>A0ABD3VHB6</accession>